<gene>
    <name evidence="7" type="ORF">SAMN05421509_1206</name>
    <name evidence="8" type="ORF">SR908_14495</name>
</gene>
<feature type="transmembrane region" description="Helical" evidence="6">
    <location>
        <begin position="224"/>
        <end position="241"/>
    </location>
</feature>
<feature type="transmembrane region" description="Helical" evidence="6">
    <location>
        <begin position="37"/>
        <end position="55"/>
    </location>
</feature>
<protein>
    <submittedName>
        <fullName evidence="7">Amino acid/amide ABC transporter membrane protein 2, HAAT family</fullName>
    </submittedName>
    <submittedName>
        <fullName evidence="8">Branched-chain amino acid ABC transporter permease</fullName>
    </submittedName>
</protein>
<sequence>MELTGIASYLISFLTFAGVYAVLALGLNMQWGFTGQFNIGVAGFFAVGAYTSAILTTPSSPAYLGGFGMPFLVGLAGAVIASTLLGLIVGLITARLRTDYLAIASIGIAEMVRLFVKNEDWLTNGVRGIAGIERPFADTVLDNPFVYLVIVALFVAGVYFLVQRAYASPWGRVLRAIRENEPATAAAGKSIAGFRLQAFVLGSAIMGLGGGLYAHFFGFLSPEAFMPLYGTFLVWVMLIAGGSGNNRGAILGAIVVWGVWSGTELLTGMLPSEHATQGAALRVLLIGVLLQVILVTRPEGILPEKPPKLIAKKR</sequence>
<evidence type="ECO:0000256" key="5">
    <source>
        <dbReference type="ARBA" id="ARBA00023136"/>
    </source>
</evidence>
<evidence type="ECO:0000313" key="9">
    <source>
        <dbReference type="Proteomes" id="UP000219023"/>
    </source>
</evidence>
<dbReference type="GO" id="GO:0005886">
    <property type="term" value="C:plasma membrane"/>
    <property type="evidence" value="ECO:0007669"/>
    <property type="project" value="UniProtKB-SubCell"/>
</dbReference>
<feature type="transmembrane region" description="Helical" evidence="6">
    <location>
        <begin position="67"/>
        <end position="93"/>
    </location>
</feature>
<dbReference type="PANTHER" id="PTHR30482">
    <property type="entry name" value="HIGH-AFFINITY BRANCHED-CHAIN AMINO ACID TRANSPORT SYSTEM PERMEASE"/>
    <property type="match status" value="1"/>
</dbReference>
<evidence type="ECO:0000256" key="4">
    <source>
        <dbReference type="ARBA" id="ARBA00022989"/>
    </source>
</evidence>
<dbReference type="GO" id="GO:0015658">
    <property type="term" value="F:branched-chain amino acid transmembrane transporter activity"/>
    <property type="evidence" value="ECO:0007669"/>
    <property type="project" value="InterPro"/>
</dbReference>
<dbReference type="CDD" id="cd06581">
    <property type="entry name" value="TM_PBP1_LivM_like"/>
    <property type="match status" value="1"/>
</dbReference>
<name>A0A285VW94_9GAMM</name>
<dbReference type="InterPro" id="IPR043428">
    <property type="entry name" value="LivM-like"/>
</dbReference>
<accession>A0A285VW94</accession>
<feature type="transmembrane region" description="Helical" evidence="6">
    <location>
        <begin position="248"/>
        <end position="267"/>
    </location>
</feature>
<evidence type="ECO:0000313" key="7">
    <source>
        <dbReference type="EMBL" id="SOC58360.1"/>
    </source>
</evidence>
<evidence type="ECO:0000256" key="3">
    <source>
        <dbReference type="ARBA" id="ARBA00022692"/>
    </source>
</evidence>
<reference evidence="7 9" key="1">
    <citation type="submission" date="2017-08" db="EMBL/GenBank/DDBJ databases">
        <authorList>
            <person name="de Groot N.N."/>
        </authorList>
    </citation>
    <scope>NUCLEOTIDE SEQUENCE [LARGE SCALE GENOMIC DNA]</scope>
    <source>
        <strain evidence="7 9">USBA 855</strain>
    </source>
</reference>
<feature type="transmembrane region" description="Helical" evidence="6">
    <location>
        <begin position="100"/>
        <end position="116"/>
    </location>
</feature>
<keyword evidence="10" id="KW-1185">Reference proteome</keyword>
<feature type="transmembrane region" description="Helical" evidence="6">
    <location>
        <begin position="6"/>
        <end position="25"/>
    </location>
</feature>
<dbReference type="RefSeq" id="WP_179703129.1">
    <property type="nucleotide sequence ID" value="NZ_CP140151.1"/>
</dbReference>
<keyword evidence="2" id="KW-1003">Cell membrane</keyword>
<feature type="transmembrane region" description="Helical" evidence="6">
    <location>
        <begin position="279"/>
        <end position="296"/>
    </location>
</feature>
<reference evidence="8 10" key="2">
    <citation type="submission" date="2023-11" db="EMBL/GenBank/DDBJ databases">
        <title>MicrobeMod: A computational toolkit for identifying prokaryotic methylation and restriction-modification with nanopore sequencing.</title>
        <authorList>
            <person name="Crits-Christoph A."/>
            <person name="Kang S.C."/>
            <person name="Lee H."/>
            <person name="Ostrov N."/>
        </authorList>
    </citation>
    <scope>NUCLEOTIDE SEQUENCE [LARGE SCALE GENOMIC DNA]</scope>
    <source>
        <strain evidence="8 10">ATCC 43984</strain>
    </source>
</reference>
<dbReference type="EMBL" id="CP140151">
    <property type="protein sequence ID" value="WQH08666.1"/>
    <property type="molecule type" value="Genomic_DNA"/>
</dbReference>
<feature type="transmembrane region" description="Helical" evidence="6">
    <location>
        <begin position="145"/>
        <end position="162"/>
    </location>
</feature>
<evidence type="ECO:0000256" key="1">
    <source>
        <dbReference type="ARBA" id="ARBA00004429"/>
    </source>
</evidence>
<dbReference type="AlphaFoldDB" id="A0A285VW94"/>
<comment type="subcellular location">
    <subcellularLocation>
        <location evidence="1">Cell inner membrane</location>
        <topology evidence="1">Multi-pass membrane protein</topology>
    </subcellularLocation>
</comment>
<evidence type="ECO:0000256" key="6">
    <source>
        <dbReference type="SAM" id="Phobius"/>
    </source>
</evidence>
<feature type="transmembrane region" description="Helical" evidence="6">
    <location>
        <begin position="198"/>
        <end position="218"/>
    </location>
</feature>
<organism evidence="7 9">
    <name type="scientific">Chromohalobacter canadensis</name>
    <dbReference type="NCBI Taxonomy" id="141389"/>
    <lineage>
        <taxon>Bacteria</taxon>
        <taxon>Pseudomonadati</taxon>
        <taxon>Pseudomonadota</taxon>
        <taxon>Gammaproteobacteria</taxon>
        <taxon>Oceanospirillales</taxon>
        <taxon>Halomonadaceae</taxon>
        <taxon>Chromohalobacter</taxon>
    </lineage>
</organism>
<dbReference type="Proteomes" id="UP001321908">
    <property type="component" value="Chromosome"/>
</dbReference>
<keyword evidence="5 6" id="KW-0472">Membrane</keyword>
<evidence type="ECO:0000313" key="8">
    <source>
        <dbReference type="EMBL" id="WQH08666.1"/>
    </source>
</evidence>
<evidence type="ECO:0000256" key="2">
    <source>
        <dbReference type="ARBA" id="ARBA00022475"/>
    </source>
</evidence>
<keyword evidence="3 6" id="KW-0812">Transmembrane</keyword>
<dbReference type="Pfam" id="PF02653">
    <property type="entry name" value="BPD_transp_2"/>
    <property type="match status" value="1"/>
</dbReference>
<evidence type="ECO:0000313" key="10">
    <source>
        <dbReference type="Proteomes" id="UP001321908"/>
    </source>
</evidence>
<dbReference type="Proteomes" id="UP000219023">
    <property type="component" value="Unassembled WGS sequence"/>
</dbReference>
<dbReference type="InterPro" id="IPR001851">
    <property type="entry name" value="ABC_transp_permease"/>
</dbReference>
<dbReference type="PANTHER" id="PTHR30482:SF10">
    <property type="entry name" value="HIGH-AFFINITY BRANCHED-CHAIN AMINO ACID TRANSPORT PROTEIN BRAE"/>
    <property type="match status" value="1"/>
</dbReference>
<keyword evidence="4 6" id="KW-1133">Transmembrane helix</keyword>
<dbReference type="EMBL" id="OBQJ01000020">
    <property type="protein sequence ID" value="SOC58360.1"/>
    <property type="molecule type" value="Genomic_DNA"/>
</dbReference>
<proteinExistence type="predicted"/>